<comment type="caution">
    <text evidence="4">The sequence shown here is derived from an EMBL/GenBank/DDBJ whole genome shotgun (WGS) entry which is preliminary data.</text>
</comment>
<dbReference type="InterPro" id="IPR014720">
    <property type="entry name" value="dsRBD_dom"/>
</dbReference>
<evidence type="ECO:0000256" key="1">
    <source>
        <dbReference type="PROSITE-ProRule" id="PRU00266"/>
    </source>
</evidence>
<proteinExistence type="predicted"/>
<dbReference type="CDD" id="cd00048">
    <property type="entry name" value="DSRM_SF"/>
    <property type="match status" value="2"/>
</dbReference>
<evidence type="ECO:0000259" key="3">
    <source>
        <dbReference type="PROSITE" id="PS50137"/>
    </source>
</evidence>
<evidence type="ECO:0000313" key="5">
    <source>
        <dbReference type="Proteomes" id="UP000789831"/>
    </source>
</evidence>
<feature type="compositionally biased region" description="Low complexity" evidence="2">
    <location>
        <begin position="383"/>
        <end position="400"/>
    </location>
</feature>
<dbReference type="InterPro" id="IPR027897">
    <property type="entry name" value="DUF4559"/>
</dbReference>
<evidence type="ECO:0000256" key="2">
    <source>
        <dbReference type="SAM" id="MobiDB-lite"/>
    </source>
</evidence>
<keyword evidence="5" id="KW-1185">Reference proteome</keyword>
<organism evidence="4 5">
    <name type="scientific">Ambispora gerdemannii</name>
    <dbReference type="NCBI Taxonomy" id="144530"/>
    <lineage>
        <taxon>Eukaryota</taxon>
        <taxon>Fungi</taxon>
        <taxon>Fungi incertae sedis</taxon>
        <taxon>Mucoromycota</taxon>
        <taxon>Glomeromycotina</taxon>
        <taxon>Glomeromycetes</taxon>
        <taxon>Archaeosporales</taxon>
        <taxon>Ambisporaceae</taxon>
        <taxon>Ambispora</taxon>
    </lineage>
</organism>
<dbReference type="AlphaFoldDB" id="A0A9N8VSM1"/>
<feature type="region of interest" description="Disordered" evidence="2">
    <location>
        <begin position="363"/>
        <end position="400"/>
    </location>
</feature>
<dbReference type="Proteomes" id="UP000789831">
    <property type="component" value="Unassembled WGS sequence"/>
</dbReference>
<dbReference type="PROSITE" id="PS50137">
    <property type="entry name" value="DS_RBD"/>
    <property type="match status" value="1"/>
</dbReference>
<dbReference type="Gene3D" id="3.30.160.20">
    <property type="match status" value="3"/>
</dbReference>
<sequence>MGKSTRGKGFFYSRPRRLLNQNSGLYPVNKFNTTFPLQKMSSSSIDNSLRQIGGIPLFSMLPDAGLSNANNGTTTTPINNTSRIINNHQNNEIPQAVNENKPASVSFMPQPFETNRDINPISILNTLQHKLKSNTSPQYDFTMATPNGGFYATLEVFGRTFQTQIIRIKKQEAKEEVAALAVDHMNALVPGLVEEVRRELDKAAKANAKRNQSNVNRAVRRKWKGFSKDDGIPKSLIWLNKHREPGQPLKRPSVLLLEFCQFHHIERPVYTQETDASNRFMFSVKIGERNFRPTLAFWNKNDAKDHVAQIAFDQIYREQLEIEHKNIGNDSLQSQEVLYQPLPIRQNEGVPIQYPSYPVAVDTRETTSPIPDDIDTTQVKTESNQTPSTMPSSSTSTSLNSMYESAIDQSPANDGSHSSGEKSGGHEVLFHVPTVIANQLGPPPKSEIMEKLTNNQTNFSYQPNPGYMPVVAALPPPPTNNNFFNPYTHFHHPYINPTAYSVVPVNSPPVQTDYKRYVSRLYELAQSKKWDPPVYSYTNVYGGFIGEVMICKRTFRGTKACARKADAKEDVSEHAWKYYADNPHAS</sequence>
<reference evidence="4" key="1">
    <citation type="submission" date="2021-06" db="EMBL/GenBank/DDBJ databases">
        <authorList>
            <person name="Kallberg Y."/>
            <person name="Tangrot J."/>
            <person name="Rosling A."/>
        </authorList>
    </citation>
    <scope>NUCLEOTIDE SEQUENCE</scope>
    <source>
        <strain evidence="4">MT106</strain>
    </source>
</reference>
<gene>
    <name evidence="4" type="ORF">AGERDE_LOCUS2250</name>
</gene>
<protein>
    <submittedName>
        <fullName evidence="4">2770_t:CDS:1</fullName>
    </submittedName>
</protein>
<dbReference type="SMART" id="SM00358">
    <property type="entry name" value="DSRM"/>
    <property type="match status" value="3"/>
</dbReference>
<dbReference type="SUPFAM" id="SSF54768">
    <property type="entry name" value="dsRNA-binding domain-like"/>
    <property type="match status" value="3"/>
</dbReference>
<dbReference type="GO" id="GO:0003723">
    <property type="term" value="F:RNA binding"/>
    <property type="evidence" value="ECO:0007669"/>
    <property type="project" value="UniProtKB-UniRule"/>
</dbReference>
<name>A0A9N8VSM1_9GLOM</name>
<dbReference type="PANTHER" id="PTHR35083:SF1">
    <property type="entry name" value="RGD1565685 PROTEIN"/>
    <property type="match status" value="1"/>
</dbReference>
<evidence type="ECO:0000313" key="4">
    <source>
        <dbReference type="EMBL" id="CAG8460997.1"/>
    </source>
</evidence>
<dbReference type="OrthoDB" id="2393491at2759"/>
<keyword evidence="1" id="KW-0694">RNA-binding</keyword>
<accession>A0A9N8VSM1</accession>
<feature type="domain" description="DRBM" evidence="3">
    <location>
        <begin position="251"/>
        <end position="317"/>
    </location>
</feature>
<dbReference type="EMBL" id="CAJVPL010000181">
    <property type="protein sequence ID" value="CAG8460997.1"/>
    <property type="molecule type" value="Genomic_DNA"/>
</dbReference>
<dbReference type="PANTHER" id="PTHR35083">
    <property type="entry name" value="RGD1565685 PROTEIN"/>
    <property type="match status" value="1"/>
</dbReference>